<organism evidence="3 4">
    <name type="scientific">Roseivirga pacifica</name>
    <dbReference type="NCBI Taxonomy" id="1267423"/>
    <lineage>
        <taxon>Bacteria</taxon>
        <taxon>Pseudomonadati</taxon>
        <taxon>Bacteroidota</taxon>
        <taxon>Cytophagia</taxon>
        <taxon>Cytophagales</taxon>
        <taxon>Roseivirgaceae</taxon>
        <taxon>Roseivirga</taxon>
    </lineage>
</organism>
<gene>
    <name evidence="3" type="ORF">SAMN05216290_2058</name>
</gene>
<accession>A0A1I0Q6C7</accession>
<evidence type="ECO:0000313" key="3">
    <source>
        <dbReference type="EMBL" id="SEW22541.1"/>
    </source>
</evidence>
<dbReference type="OrthoDB" id="116832at2"/>
<dbReference type="InterPro" id="IPR007372">
    <property type="entry name" value="Lipid/polyisoprenoid-bd_YceI"/>
</dbReference>
<dbReference type="STRING" id="1267423.SAMN05216290_2058"/>
<proteinExistence type="predicted"/>
<dbReference type="PANTHER" id="PTHR34406">
    <property type="entry name" value="PROTEIN YCEI"/>
    <property type="match status" value="1"/>
</dbReference>
<dbReference type="Proteomes" id="UP000199437">
    <property type="component" value="Unassembled WGS sequence"/>
</dbReference>
<reference evidence="4" key="1">
    <citation type="submission" date="2016-10" db="EMBL/GenBank/DDBJ databases">
        <authorList>
            <person name="Varghese N."/>
            <person name="Submissions S."/>
        </authorList>
    </citation>
    <scope>NUCLEOTIDE SEQUENCE [LARGE SCALE GENOMIC DNA]</scope>
    <source>
        <strain evidence="4">CGMCC 1.12402</strain>
    </source>
</reference>
<evidence type="ECO:0000259" key="2">
    <source>
        <dbReference type="SMART" id="SM00867"/>
    </source>
</evidence>
<name>A0A1I0Q6C7_9BACT</name>
<dbReference type="PROSITE" id="PS51257">
    <property type="entry name" value="PROKAR_LIPOPROTEIN"/>
    <property type="match status" value="1"/>
</dbReference>
<keyword evidence="1" id="KW-0732">Signal</keyword>
<feature type="chain" id="PRO_5011463682" evidence="1">
    <location>
        <begin position="25"/>
        <end position="188"/>
    </location>
</feature>
<dbReference type="GeneID" id="99986772"/>
<feature type="domain" description="Lipid/polyisoprenoid-binding YceI-like" evidence="2">
    <location>
        <begin position="25"/>
        <end position="184"/>
    </location>
</feature>
<dbReference type="Gene3D" id="2.40.128.110">
    <property type="entry name" value="Lipid/polyisoprenoid-binding, YceI-like"/>
    <property type="match status" value="1"/>
</dbReference>
<dbReference type="RefSeq" id="WP_090258497.1">
    <property type="nucleotide sequence ID" value="NZ_FOIR01000002.1"/>
</dbReference>
<dbReference type="EMBL" id="FOIR01000002">
    <property type="protein sequence ID" value="SEW22541.1"/>
    <property type="molecule type" value="Genomic_DNA"/>
</dbReference>
<keyword evidence="4" id="KW-1185">Reference proteome</keyword>
<dbReference type="InterPro" id="IPR036761">
    <property type="entry name" value="TTHA0802/YceI-like_sf"/>
</dbReference>
<dbReference type="SMART" id="SM00867">
    <property type="entry name" value="YceI"/>
    <property type="match status" value="1"/>
</dbReference>
<feature type="signal peptide" evidence="1">
    <location>
        <begin position="1"/>
        <end position="24"/>
    </location>
</feature>
<sequence length="188" mass="21377">MKLNNLKKIGFTAILLLSCFSAFGQRYLTREGKIKFYSHAPMEDITAHNNKVLSIIDIDKGQVAVDMLIKAFEFEKKLMQEHFNENYMESDEFPKATFKGSFEVPQGLKQMTAGSYEVAVTGDITIHGVTKPLAQNITLKVEDKSITTHFVFNVKVKDHDIKIPNLVVKNIAEEIEVTADFVFKPFER</sequence>
<dbReference type="PANTHER" id="PTHR34406:SF1">
    <property type="entry name" value="PROTEIN YCEI"/>
    <property type="match status" value="1"/>
</dbReference>
<dbReference type="AlphaFoldDB" id="A0A1I0Q6C7"/>
<evidence type="ECO:0000313" key="4">
    <source>
        <dbReference type="Proteomes" id="UP000199437"/>
    </source>
</evidence>
<dbReference type="SUPFAM" id="SSF101874">
    <property type="entry name" value="YceI-like"/>
    <property type="match status" value="1"/>
</dbReference>
<evidence type="ECO:0000256" key="1">
    <source>
        <dbReference type="SAM" id="SignalP"/>
    </source>
</evidence>
<protein>
    <submittedName>
        <fullName evidence="3">YceI-like domain-containing protein</fullName>
    </submittedName>
</protein>
<dbReference type="Pfam" id="PF04264">
    <property type="entry name" value="YceI"/>
    <property type="match status" value="1"/>
</dbReference>